<dbReference type="Proteomes" id="UP000316726">
    <property type="component" value="Chromosome 7"/>
</dbReference>
<reference evidence="2 3" key="1">
    <citation type="submission" date="2018-07" db="EMBL/GenBank/DDBJ databases">
        <title>The complete nuclear genome of the prasinophyte Chloropicon primus (CCMP1205).</title>
        <authorList>
            <person name="Pombert J.-F."/>
            <person name="Otis C."/>
            <person name="Turmel M."/>
            <person name="Lemieux C."/>
        </authorList>
    </citation>
    <scope>NUCLEOTIDE SEQUENCE [LARGE SCALE GENOMIC DNA]</scope>
    <source>
        <strain evidence="2 3">CCMP1205</strain>
    </source>
</reference>
<proteinExistence type="predicted"/>
<accession>A0A5B8MPI3</accession>
<feature type="signal peptide" evidence="1">
    <location>
        <begin position="1"/>
        <end position="26"/>
    </location>
</feature>
<protein>
    <submittedName>
        <fullName evidence="2">Uncharacterized protein</fullName>
    </submittedName>
</protein>
<evidence type="ECO:0000313" key="2">
    <source>
        <dbReference type="EMBL" id="QDZ22419.1"/>
    </source>
</evidence>
<dbReference type="EMBL" id="CP031040">
    <property type="protein sequence ID" value="QDZ22419.1"/>
    <property type="molecule type" value="Genomic_DNA"/>
</dbReference>
<gene>
    <name evidence="2" type="ORF">A3770_07p49370</name>
</gene>
<dbReference type="AlphaFoldDB" id="A0A5B8MPI3"/>
<sequence length="266" mass="28713">MQRKSGIALVATTLLLSSSALTPAAALGPAFWQGIMNEAERIVSEAEDALRATFQPGIDALTQAFSEENLNDHIVEPVTEAFQPVVEVFNDGGDALGDLLEPVTTLVDETIPEFFEEGGAFEEVIVEPTQEFFEETLVEAFAEDNIVGELTDVFAPVIEFVNETVPDAADQVVHFFDNDLRDFVNGTLEDALANGEIGAESLAQFLDDIMLNEETEEFVENAVPLIVNGVTGEAENEELAEELANVFGDIEGQVNNGEVPATSSQK</sequence>
<keyword evidence="3" id="KW-1185">Reference proteome</keyword>
<evidence type="ECO:0000313" key="3">
    <source>
        <dbReference type="Proteomes" id="UP000316726"/>
    </source>
</evidence>
<feature type="chain" id="PRO_5022918959" evidence="1">
    <location>
        <begin position="27"/>
        <end position="266"/>
    </location>
</feature>
<evidence type="ECO:0000256" key="1">
    <source>
        <dbReference type="SAM" id="SignalP"/>
    </source>
</evidence>
<name>A0A5B8MPI3_9CHLO</name>
<organism evidence="2 3">
    <name type="scientific">Chloropicon primus</name>
    <dbReference type="NCBI Taxonomy" id="1764295"/>
    <lineage>
        <taxon>Eukaryota</taxon>
        <taxon>Viridiplantae</taxon>
        <taxon>Chlorophyta</taxon>
        <taxon>Chloropicophyceae</taxon>
        <taxon>Chloropicales</taxon>
        <taxon>Chloropicaceae</taxon>
        <taxon>Chloropicon</taxon>
    </lineage>
</organism>
<keyword evidence="1" id="KW-0732">Signal</keyword>